<dbReference type="PROSITE" id="PS51257">
    <property type="entry name" value="PROKAR_LIPOPROTEIN"/>
    <property type="match status" value="1"/>
</dbReference>
<protein>
    <submittedName>
        <fullName evidence="2">ETX/MTX2 toxin-like protein</fullName>
    </submittedName>
</protein>
<feature type="signal peptide" evidence="1">
    <location>
        <begin position="1"/>
        <end position="17"/>
    </location>
</feature>
<dbReference type="HOGENOM" id="CLU_540880_0_0_1"/>
<dbReference type="OrthoDB" id="4931909at2759"/>
<gene>
    <name evidence="2" type="ORF">X797_007540</name>
</gene>
<accession>A0A014N1M2</accession>
<organism evidence="2 3">
    <name type="scientific">Metarhizium robertsii</name>
    <dbReference type="NCBI Taxonomy" id="568076"/>
    <lineage>
        <taxon>Eukaryota</taxon>
        <taxon>Fungi</taxon>
        <taxon>Dikarya</taxon>
        <taxon>Ascomycota</taxon>
        <taxon>Pezizomycotina</taxon>
        <taxon>Sordariomycetes</taxon>
        <taxon>Hypocreomycetidae</taxon>
        <taxon>Hypocreales</taxon>
        <taxon>Clavicipitaceae</taxon>
        <taxon>Metarhizium</taxon>
    </lineage>
</organism>
<name>A0A014N1M2_9HYPO</name>
<dbReference type="AlphaFoldDB" id="A0A014N1M2"/>
<dbReference type="eggNOG" id="ENOG502RMS3">
    <property type="taxonomic scope" value="Eukaryota"/>
</dbReference>
<reference evidence="2 3" key="1">
    <citation type="submission" date="2014-02" db="EMBL/GenBank/DDBJ databases">
        <title>The genome sequence of the entomopathogenic fungus Metarhizium robertsii ARSEF 2575.</title>
        <authorList>
            <person name="Giuliano Garisto Donzelli B."/>
            <person name="Roe B.A."/>
            <person name="Macmil S.L."/>
            <person name="Krasnoff S.B."/>
            <person name="Gibson D.M."/>
        </authorList>
    </citation>
    <scope>NUCLEOTIDE SEQUENCE [LARGE SCALE GENOMIC DNA]</scope>
    <source>
        <strain evidence="2 3">ARSEF 2575</strain>
    </source>
</reference>
<evidence type="ECO:0000313" key="2">
    <source>
        <dbReference type="EMBL" id="EXU99404.1"/>
    </source>
</evidence>
<dbReference type="Proteomes" id="UP000030151">
    <property type="component" value="Unassembled WGS sequence"/>
</dbReference>
<keyword evidence="1" id="KW-0732">Signal</keyword>
<evidence type="ECO:0000256" key="1">
    <source>
        <dbReference type="SAM" id="SignalP"/>
    </source>
</evidence>
<evidence type="ECO:0000313" key="3">
    <source>
        <dbReference type="Proteomes" id="UP000030151"/>
    </source>
</evidence>
<sequence>MKLTALAVGLFAAGACCQQSSSPYLRPDQSEERKIDLLSKLKPGLNLILSNARYESDFKEATCEPHWNFWNLLHTDFVNVTVFEDISKVDYDLAINTEVIRRVDNDQRSGTMQLNTQKSTINIDSTTWGWNIGGQINAGFWSPYTGNMAGITITGGYSRSNTKTTEKTISEGTVSPCEAKYSCWTEAWTVKLILRGACKSEEIMRNENGDKLWSTEKCPTTIFDEGPFECAQWAHWKDESCERVKEKIDCTVETPLLDSDGKTPFHLELAFRLPILPLWEKPQIIGYKAGRYLLKAGEQGYTEYDPDQQIAKYMDASKRWHYYEAYPTLDDQVVKYEHPHPVIKSVKNRCYDLDSAEWYCPDRIGEDKFYTQDKGYYAKTGAPVPSFDEMDRADRRQWHVSQSREVCHDKGRKCGWFGRPSACGVDHHRVGAVDAFSEGDTSFDMTYIGKFKSNDRVQCEQWLGKGSSCCDTQREPCKSGFWRLWCVEDAKAESEEMDNDINSV</sequence>
<proteinExistence type="predicted"/>
<comment type="caution">
    <text evidence="2">The sequence shown here is derived from an EMBL/GenBank/DDBJ whole genome shotgun (WGS) entry which is preliminary data.</text>
</comment>
<feature type="chain" id="PRO_5001472834" evidence="1">
    <location>
        <begin position="18"/>
        <end position="504"/>
    </location>
</feature>
<dbReference type="EMBL" id="JELW01000019">
    <property type="protein sequence ID" value="EXU99404.1"/>
    <property type="molecule type" value="Genomic_DNA"/>
</dbReference>